<gene>
    <name evidence="2" type="ORF">CRE_07209</name>
</gene>
<protein>
    <submittedName>
        <fullName evidence="2">Uncharacterized protein</fullName>
    </submittedName>
</protein>
<dbReference type="Proteomes" id="UP000008281">
    <property type="component" value="Unassembled WGS sequence"/>
</dbReference>
<feature type="region of interest" description="Disordered" evidence="1">
    <location>
        <begin position="1"/>
        <end position="25"/>
    </location>
</feature>
<feature type="region of interest" description="Disordered" evidence="1">
    <location>
        <begin position="126"/>
        <end position="154"/>
    </location>
</feature>
<proteinExistence type="predicted"/>
<reference evidence="2" key="1">
    <citation type="submission" date="2007-07" db="EMBL/GenBank/DDBJ databases">
        <title>PCAP assembly of the Caenorhabditis remanei genome.</title>
        <authorList>
            <consortium name="The Caenorhabditis remanei Sequencing Consortium"/>
            <person name="Wilson R.K."/>
        </authorList>
    </citation>
    <scope>NUCLEOTIDE SEQUENCE [LARGE SCALE GENOMIC DNA]</scope>
    <source>
        <strain evidence="2">PB4641</strain>
    </source>
</reference>
<dbReference type="HOGENOM" id="CLU_1705897_0_0_1"/>
<evidence type="ECO:0000313" key="2">
    <source>
        <dbReference type="EMBL" id="EFO89691.1"/>
    </source>
</evidence>
<evidence type="ECO:0000313" key="3">
    <source>
        <dbReference type="Proteomes" id="UP000008281"/>
    </source>
</evidence>
<organism evidence="3">
    <name type="scientific">Caenorhabditis remanei</name>
    <name type="common">Caenorhabditis vulgaris</name>
    <dbReference type="NCBI Taxonomy" id="31234"/>
    <lineage>
        <taxon>Eukaryota</taxon>
        <taxon>Metazoa</taxon>
        <taxon>Ecdysozoa</taxon>
        <taxon>Nematoda</taxon>
        <taxon>Chromadorea</taxon>
        <taxon>Rhabditida</taxon>
        <taxon>Rhabditina</taxon>
        <taxon>Rhabditomorpha</taxon>
        <taxon>Rhabditoidea</taxon>
        <taxon>Rhabditidae</taxon>
        <taxon>Peloderinae</taxon>
        <taxon>Caenorhabditis</taxon>
    </lineage>
</organism>
<dbReference type="InParanoid" id="E3M2T7"/>
<name>E3M2T7_CAERE</name>
<feature type="compositionally biased region" description="Polar residues" evidence="1">
    <location>
        <begin position="1"/>
        <end position="23"/>
    </location>
</feature>
<accession>E3M2T7</accession>
<dbReference type="AlphaFoldDB" id="E3M2T7"/>
<sequence>MPGVSSSQNAPNSSNEVINNANDQPRKVIQDSADYMDLLEKAHINPCMTKCGKCDSCVVKLGDSINHATSSSILCQLKTENSEGGMRNSPPAIFPTNIKVKRTVIFTTVNPFPKIPDAPMLLSRRERTAANRRARQRVVPSAPPLENEDDETVQ</sequence>
<keyword evidence="3" id="KW-1185">Reference proteome</keyword>
<dbReference type="EMBL" id="DS268422">
    <property type="protein sequence ID" value="EFO89691.1"/>
    <property type="molecule type" value="Genomic_DNA"/>
</dbReference>
<evidence type="ECO:0000256" key="1">
    <source>
        <dbReference type="SAM" id="MobiDB-lite"/>
    </source>
</evidence>